<protein>
    <submittedName>
        <fullName evidence="1">SRPBCC family protein</fullName>
    </submittedName>
</protein>
<evidence type="ECO:0000313" key="1">
    <source>
        <dbReference type="EMBL" id="RMI30345.1"/>
    </source>
</evidence>
<dbReference type="Proteomes" id="UP000279275">
    <property type="component" value="Unassembled WGS sequence"/>
</dbReference>
<keyword evidence="2" id="KW-1185">Reference proteome</keyword>
<dbReference type="EMBL" id="RFFH01000010">
    <property type="protein sequence ID" value="RMI30345.1"/>
    <property type="molecule type" value="Genomic_DNA"/>
</dbReference>
<name>A0A3M2L3A4_9NOCA</name>
<evidence type="ECO:0000313" key="2">
    <source>
        <dbReference type="Proteomes" id="UP000279275"/>
    </source>
</evidence>
<proteinExistence type="predicted"/>
<dbReference type="RefSeq" id="WP_122190013.1">
    <property type="nucleotide sequence ID" value="NZ_RFFH01000010.1"/>
</dbReference>
<organism evidence="1 2">
    <name type="scientific">Nocardia stercoris</name>
    <dbReference type="NCBI Taxonomy" id="2483361"/>
    <lineage>
        <taxon>Bacteria</taxon>
        <taxon>Bacillati</taxon>
        <taxon>Actinomycetota</taxon>
        <taxon>Actinomycetes</taxon>
        <taxon>Mycobacteriales</taxon>
        <taxon>Nocardiaceae</taxon>
        <taxon>Nocardia</taxon>
    </lineage>
</organism>
<accession>A0A3M2L3A4</accession>
<dbReference type="AlphaFoldDB" id="A0A3M2L3A4"/>
<reference evidence="1 2" key="1">
    <citation type="submission" date="2018-10" db="EMBL/GenBank/DDBJ databases">
        <title>Isolation from cow dung.</title>
        <authorList>
            <person name="Ling L."/>
        </authorList>
    </citation>
    <scope>NUCLEOTIDE SEQUENCE [LARGE SCALE GENOMIC DNA]</scope>
    <source>
        <strain evidence="1 2">NEAU-LL90</strain>
    </source>
</reference>
<sequence>MICNSHQRVLPVPATRVGPLLDGVAEPGNPLWPTPNWPPMVLDRPLAVGADGGHGRIRYSCTAYQTGRRAEFAFGPRTPFDGWHAFDILDLGPDRCLVRHIVVARPRNLTGRLAWALVIRWCHDAVIEELLDRTATAVGHPPATPARWSVWVRLLHGFLYRRPAAQPMATRTPAHH</sequence>
<comment type="caution">
    <text evidence="1">The sequence shown here is derived from an EMBL/GenBank/DDBJ whole genome shotgun (WGS) entry which is preliminary data.</text>
</comment>
<dbReference type="OrthoDB" id="7067492at2"/>
<gene>
    <name evidence="1" type="ORF">EBN03_22125</name>
</gene>